<dbReference type="Proteomes" id="UP000005540">
    <property type="component" value="Unassembled WGS sequence"/>
</dbReference>
<proteinExistence type="inferred from homology"/>
<organism evidence="6 7">
    <name type="scientific">Sulfurihydrogenibium yellowstonense SS-5</name>
    <dbReference type="NCBI Taxonomy" id="432331"/>
    <lineage>
        <taxon>Bacteria</taxon>
        <taxon>Pseudomonadati</taxon>
        <taxon>Aquificota</taxon>
        <taxon>Aquificia</taxon>
        <taxon>Aquificales</taxon>
        <taxon>Hydrogenothermaceae</taxon>
        <taxon>Sulfurihydrogenibium</taxon>
    </lineage>
</organism>
<dbReference type="GO" id="GO:0005524">
    <property type="term" value="F:ATP binding"/>
    <property type="evidence" value="ECO:0007669"/>
    <property type="project" value="UniProtKB-KW"/>
</dbReference>
<accession>C4FLP9</accession>
<dbReference type="RefSeq" id="WP_007547892.1">
    <property type="nucleotide sequence ID" value="NZ_ABZS01000171.1"/>
</dbReference>
<keyword evidence="7" id="KW-1185">Reference proteome</keyword>
<evidence type="ECO:0000256" key="4">
    <source>
        <dbReference type="PIRSR" id="PIRSR006806-1"/>
    </source>
</evidence>
<dbReference type="Gene3D" id="3.40.50.10420">
    <property type="entry name" value="NagB/RpiA/CoA transferase-like"/>
    <property type="match status" value="1"/>
</dbReference>
<evidence type="ECO:0000256" key="1">
    <source>
        <dbReference type="ARBA" id="ARBA00010638"/>
    </source>
</evidence>
<comment type="catalytic activity">
    <reaction evidence="5">
        <text>(6S)-5-formyl-5,6,7,8-tetrahydrofolate + ATP = (6R)-5,10-methenyltetrahydrofolate + ADP + phosphate</text>
        <dbReference type="Rhea" id="RHEA:10488"/>
        <dbReference type="ChEBI" id="CHEBI:30616"/>
        <dbReference type="ChEBI" id="CHEBI:43474"/>
        <dbReference type="ChEBI" id="CHEBI:57455"/>
        <dbReference type="ChEBI" id="CHEBI:57457"/>
        <dbReference type="ChEBI" id="CHEBI:456216"/>
        <dbReference type="EC" id="6.3.3.2"/>
    </reaction>
</comment>
<dbReference type="NCBIfam" id="TIGR02727">
    <property type="entry name" value="MTHFS_bact"/>
    <property type="match status" value="1"/>
</dbReference>
<dbReference type="EMBL" id="ABZS01000171">
    <property type="protein sequence ID" value="EEP60001.1"/>
    <property type="molecule type" value="Genomic_DNA"/>
</dbReference>
<dbReference type="PIRSF" id="PIRSF006806">
    <property type="entry name" value="FTHF_cligase"/>
    <property type="match status" value="1"/>
</dbReference>
<dbReference type="AlphaFoldDB" id="C4FLP9"/>
<dbReference type="GO" id="GO:0030272">
    <property type="term" value="F:5-formyltetrahydrofolate cyclo-ligase activity"/>
    <property type="evidence" value="ECO:0007669"/>
    <property type="project" value="UniProtKB-EC"/>
</dbReference>
<keyword evidence="2 4" id="KW-0547">Nucleotide-binding</keyword>
<dbReference type="OrthoDB" id="9801938at2"/>
<dbReference type="PANTHER" id="PTHR23407:SF1">
    <property type="entry name" value="5-FORMYLTETRAHYDROFOLATE CYCLO-LIGASE"/>
    <property type="match status" value="1"/>
</dbReference>
<comment type="cofactor">
    <cofactor evidence="5">
        <name>Mg(2+)</name>
        <dbReference type="ChEBI" id="CHEBI:18420"/>
    </cofactor>
</comment>
<gene>
    <name evidence="6" type="ORF">SULYE_1503</name>
</gene>
<dbReference type="GO" id="GO:0035999">
    <property type="term" value="P:tetrahydrofolate interconversion"/>
    <property type="evidence" value="ECO:0007669"/>
    <property type="project" value="TreeGrafter"/>
</dbReference>
<dbReference type="GO" id="GO:0046872">
    <property type="term" value="F:metal ion binding"/>
    <property type="evidence" value="ECO:0007669"/>
    <property type="project" value="UniProtKB-KW"/>
</dbReference>
<name>C4FLP9_9AQUI</name>
<dbReference type="InterPro" id="IPR024185">
    <property type="entry name" value="FTHF_cligase-like_sf"/>
</dbReference>
<evidence type="ECO:0000256" key="2">
    <source>
        <dbReference type="ARBA" id="ARBA00022741"/>
    </source>
</evidence>
<dbReference type="GO" id="GO:0009396">
    <property type="term" value="P:folic acid-containing compound biosynthetic process"/>
    <property type="evidence" value="ECO:0007669"/>
    <property type="project" value="TreeGrafter"/>
</dbReference>
<keyword evidence="3 4" id="KW-0067">ATP-binding</keyword>
<evidence type="ECO:0000313" key="7">
    <source>
        <dbReference type="Proteomes" id="UP000005540"/>
    </source>
</evidence>
<evidence type="ECO:0000313" key="6">
    <source>
        <dbReference type="EMBL" id="EEP60001.1"/>
    </source>
</evidence>
<feature type="binding site" evidence="4">
    <location>
        <begin position="2"/>
        <end position="6"/>
    </location>
    <ligand>
        <name>ATP</name>
        <dbReference type="ChEBI" id="CHEBI:30616"/>
    </ligand>
</feature>
<dbReference type="EC" id="6.3.3.2" evidence="5"/>
<protein>
    <recommendedName>
        <fullName evidence="5">5-formyltetrahydrofolate cyclo-ligase</fullName>
        <ecNumber evidence="5">6.3.3.2</ecNumber>
    </recommendedName>
</protein>
<dbReference type="SUPFAM" id="SSF100950">
    <property type="entry name" value="NagB/RpiA/CoA transferase-like"/>
    <property type="match status" value="1"/>
</dbReference>
<feature type="binding site" evidence="4">
    <location>
        <begin position="124"/>
        <end position="132"/>
    </location>
    <ligand>
        <name>ATP</name>
        <dbReference type="ChEBI" id="CHEBI:30616"/>
    </ligand>
</feature>
<comment type="caution">
    <text evidence="6">The sequence shown here is derived from an EMBL/GenBank/DDBJ whole genome shotgun (WGS) entry which is preliminary data.</text>
</comment>
<evidence type="ECO:0000256" key="5">
    <source>
        <dbReference type="RuleBase" id="RU361279"/>
    </source>
</evidence>
<dbReference type="PANTHER" id="PTHR23407">
    <property type="entry name" value="ATPASE INHIBITOR/5-FORMYLTETRAHYDROFOLATE CYCLO-LIGASE"/>
    <property type="match status" value="1"/>
</dbReference>
<feature type="binding site" evidence="4">
    <location>
        <position position="51"/>
    </location>
    <ligand>
        <name>substrate</name>
    </ligand>
</feature>
<reference evidence="6 7" key="1">
    <citation type="submission" date="2009-04" db="EMBL/GenBank/DDBJ databases">
        <authorList>
            <person name="Reysenbach A.-L."/>
            <person name="Heidelberg J.F."/>
            <person name="Nelson W.C."/>
        </authorList>
    </citation>
    <scope>NUCLEOTIDE SEQUENCE [LARGE SCALE GENOMIC DNA]</scope>
    <source>
        <strain evidence="6 7">SS-5</strain>
    </source>
</reference>
<evidence type="ECO:0000256" key="3">
    <source>
        <dbReference type="ARBA" id="ARBA00022840"/>
    </source>
</evidence>
<keyword evidence="5" id="KW-0460">Magnesium</keyword>
<comment type="similarity">
    <text evidence="1 5">Belongs to the 5-formyltetrahydrofolate cyclo-ligase family.</text>
</comment>
<dbReference type="InterPro" id="IPR002698">
    <property type="entry name" value="FTHF_cligase"/>
</dbReference>
<keyword evidence="5" id="KW-0479">Metal-binding</keyword>
<sequence>MKEEIRKKILTKREIYSDWEEDSLKVLKNLLTLSWLFDYNVFMLYYSHRKEVDTKPIINHLLNLSKIVLLPKVKGPDILPIQIHDLENLYIGYGGIKEPRGNVYEGKIDVVVVPAVAFDIHGYRLGYGKGYYDRFLSKIEPVIKVGLAFDFQILDKIPHDPHDVKMDYIITPTQIYKTKKED</sequence>
<keyword evidence="6" id="KW-0436">Ligase</keyword>
<dbReference type="InterPro" id="IPR037171">
    <property type="entry name" value="NagB/RpiA_transferase-like"/>
</dbReference>
<dbReference type="Pfam" id="PF01812">
    <property type="entry name" value="5-FTHF_cyc-lig"/>
    <property type="match status" value="1"/>
</dbReference>